<keyword evidence="2" id="KW-1185">Reference proteome</keyword>
<dbReference type="RefSeq" id="WP_240714804.1">
    <property type="nucleotide sequence ID" value="NZ_JAKVTV010000013.1"/>
</dbReference>
<gene>
    <name evidence="1" type="ORF">ML462_15805</name>
</gene>
<evidence type="ECO:0000313" key="1">
    <source>
        <dbReference type="EMBL" id="MCH4824639.1"/>
    </source>
</evidence>
<organism evidence="1 2">
    <name type="scientific">Christiangramia lutea</name>
    <dbReference type="NCBI Taxonomy" id="1607951"/>
    <lineage>
        <taxon>Bacteria</taxon>
        <taxon>Pseudomonadati</taxon>
        <taxon>Bacteroidota</taxon>
        <taxon>Flavobacteriia</taxon>
        <taxon>Flavobacteriales</taxon>
        <taxon>Flavobacteriaceae</taxon>
        <taxon>Christiangramia</taxon>
    </lineage>
</organism>
<dbReference type="EMBL" id="JAKVTV010000013">
    <property type="protein sequence ID" value="MCH4824639.1"/>
    <property type="molecule type" value="Genomic_DNA"/>
</dbReference>
<sequence length="189" mass="22729">MKKNRLLFYFMILTFICGYGQKNDSYELTLYNSKIDKKYKIDYRKTDKKTFLVVNKETSIQKFSKADSLKLFRLIKIETPEAKKEFSRIIESYKEYKSDTLLIKSKDLENRIDDFVENWNNLKEDLEKNPDQRLILDGYMIKLSLEKEHKNYEEIYAQTPTKKSHPKIFDLISDLETFYKKESKNPVID</sequence>
<dbReference type="Proteomes" id="UP001139226">
    <property type="component" value="Unassembled WGS sequence"/>
</dbReference>
<dbReference type="AlphaFoldDB" id="A0A9X1V7V5"/>
<name>A0A9X1V7V5_9FLAO</name>
<accession>A0A9X1V7V5</accession>
<evidence type="ECO:0000313" key="2">
    <source>
        <dbReference type="Proteomes" id="UP001139226"/>
    </source>
</evidence>
<protein>
    <submittedName>
        <fullName evidence="1">Uncharacterized protein</fullName>
    </submittedName>
</protein>
<proteinExistence type="predicted"/>
<reference evidence="1" key="1">
    <citation type="submission" date="2022-03" db="EMBL/GenBank/DDBJ databases">
        <title>Gramella crocea sp. nov., isolated from activated sludge of a seafood processing plant.</title>
        <authorList>
            <person name="Zhang X."/>
        </authorList>
    </citation>
    <scope>NUCLEOTIDE SEQUENCE</scope>
    <source>
        <strain evidence="1">YJ019</strain>
    </source>
</reference>
<comment type="caution">
    <text evidence="1">The sequence shown here is derived from an EMBL/GenBank/DDBJ whole genome shotgun (WGS) entry which is preliminary data.</text>
</comment>